<sequence>MNYLLSIYPIFLYDKNKIHIIENNNSISKKAQMKHNFPLTIFCSLIISLISCDKQSTINQNSSFVYKDLTDTYDSKTGLFIRNYDSDITTIKVHLTREEKNKILKAFSENSFENLPYIIDCSIWGHNPKIYDKLSLNNINVEYIHNTDDGWFCYNGKKFSRINKTIHDIIFNKNEVKQLKPSTIAYE</sequence>
<gene>
    <name evidence="1" type="ORF">J2786_003326</name>
</gene>
<proteinExistence type="predicted"/>
<organism evidence="1 2">
    <name type="scientific">Chryseobacterium vietnamense</name>
    <dbReference type="NCBI Taxonomy" id="866785"/>
    <lineage>
        <taxon>Bacteria</taxon>
        <taxon>Pseudomonadati</taxon>
        <taxon>Bacteroidota</taxon>
        <taxon>Flavobacteriia</taxon>
        <taxon>Flavobacteriales</taxon>
        <taxon>Weeksellaceae</taxon>
        <taxon>Chryseobacterium group</taxon>
        <taxon>Chryseobacterium</taxon>
    </lineage>
</organism>
<evidence type="ECO:0000313" key="2">
    <source>
        <dbReference type="Proteomes" id="UP001184833"/>
    </source>
</evidence>
<dbReference type="EMBL" id="JAVDQX010000003">
    <property type="protein sequence ID" value="MDR6460203.1"/>
    <property type="molecule type" value="Genomic_DNA"/>
</dbReference>
<evidence type="ECO:0000313" key="1">
    <source>
        <dbReference type="EMBL" id="MDR6460203.1"/>
    </source>
</evidence>
<protein>
    <submittedName>
        <fullName evidence="1">Uncharacterized protein</fullName>
    </submittedName>
</protein>
<accession>A0ACC6JBA0</accession>
<name>A0ACC6JBA0_9FLAO</name>
<keyword evidence="2" id="KW-1185">Reference proteome</keyword>
<reference evidence="1" key="1">
    <citation type="submission" date="2023-07" db="EMBL/GenBank/DDBJ databases">
        <title>Sorghum-associated microbial communities from plants grown in Nebraska, USA.</title>
        <authorList>
            <person name="Schachtman D."/>
        </authorList>
    </citation>
    <scope>NUCLEOTIDE SEQUENCE</scope>
    <source>
        <strain evidence="1">DS2329</strain>
    </source>
</reference>
<comment type="caution">
    <text evidence="1">The sequence shown here is derived from an EMBL/GenBank/DDBJ whole genome shotgun (WGS) entry which is preliminary data.</text>
</comment>
<dbReference type="Proteomes" id="UP001184833">
    <property type="component" value="Unassembled WGS sequence"/>
</dbReference>